<accession>A0AAW1MEQ5</accession>
<gene>
    <name evidence="4" type="ORF">QE152_g7971</name>
</gene>
<organism evidence="4 5">
    <name type="scientific">Popillia japonica</name>
    <name type="common">Japanese beetle</name>
    <dbReference type="NCBI Taxonomy" id="7064"/>
    <lineage>
        <taxon>Eukaryota</taxon>
        <taxon>Metazoa</taxon>
        <taxon>Ecdysozoa</taxon>
        <taxon>Arthropoda</taxon>
        <taxon>Hexapoda</taxon>
        <taxon>Insecta</taxon>
        <taxon>Pterygota</taxon>
        <taxon>Neoptera</taxon>
        <taxon>Endopterygota</taxon>
        <taxon>Coleoptera</taxon>
        <taxon>Polyphaga</taxon>
        <taxon>Scarabaeiformia</taxon>
        <taxon>Scarabaeidae</taxon>
        <taxon>Rutelinae</taxon>
        <taxon>Popillia</taxon>
    </lineage>
</organism>
<dbReference type="PANTHER" id="PTHR47537">
    <property type="entry name" value="CUBILIN"/>
    <property type="match status" value="1"/>
</dbReference>
<dbReference type="SUPFAM" id="SSF49854">
    <property type="entry name" value="Spermadhesin, CUB domain"/>
    <property type="match status" value="2"/>
</dbReference>
<reference evidence="4 5" key="1">
    <citation type="journal article" date="2024" name="BMC Genomics">
        <title>De novo assembly and annotation of Popillia japonica's genome with initial clues to its potential as an invasive pest.</title>
        <authorList>
            <person name="Cucini C."/>
            <person name="Boschi S."/>
            <person name="Funari R."/>
            <person name="Cardaioli E."/>
            <person name="Iannotti N."/>
            <person name="Marturano G."/>
            <person name="Paoli F."/>
            <person name="Bruttini M."/>
            <person name="Carapelli A."/>
            <person name="Frati F."/>
            <person name="Nardi F."/>
        </authorList>
    </citation>
    <scope>NUCLEOTIDE SEQUENCE [LARGE SCALE GENOMIC DNA]</scope>
    <source>
        <strain evidence="4">DMR45628</strain>
    </source>
</reference>
<evidence type="ECO:0000256" key="1">
    <source>
        <dbReference type="ARBA" id="ARBA00023157"/>
    </source>
</evidence>
<sequence>MDVYSEVAQPDPGELINSPFGGRYCGPIPPRRRVSLYRAIALAFYTDKNVSTSDLFSGRYQFINDSEYEVGAPVANTPCSFLVNGAAKQTGAILSPTYPGAYPKALTCSYKFLGTLGQRVRLEFRDFDLFFGGPHCPFDYVKVYDGPNTTSAVIGTYCGQQRNLVLYSSENSLLVTFVTLPRTANTQNRGFKGIFEFSNSFTKLDFISKNDGEHIRGSECDQKILSKKESTGFVFSPNYPFPYMPKLVCRYFIYGMQDAQHLERVRLEFLRFEIPKGVKGE</sequence>
<evidence type="ECO:0000313" key="4">
    <source>
        <dbReference type="EMBL" id="KAK9744250.1"/>
    </source>
</evidence>
<evidence type="ECO:0000259" key="3">
    <source>
        <dbReference type="PROSITE" id="PS01180"/>
    </source>
</evidence>
<dbReference type="Proteomes" id="UP001458880">
    <property type="component" value="Unassembled WGS sequence"/>
</dbReference>
<keyword evidence="1" id="KW-1015">Disulfide bond</keyword>
<comment type="caution">
    <text evidence="2">Lacks conserved residue(s) required for the propagation of feature annotation.</text>
</comment>
<protein>
    <submittedName>
        <fullName evidence="4">CUB domain</fullName>
    </submittedName>
</protein>
<dbReference type="AlphaFoldDB" id="A0AAW1MEQ5"/>
<dbReference type="Pfam" id="PF00431">
    <property type="entry name" value="CUB"/>
    <property type="match status" value="1"/>
</dbReference>
<dbReference type="FunFam" id="2.60.120.290:FF:000005">
    <property type="entry name" value="Procollagen C-endopeptidase enhancer 1"/>
    <property type="match status" value="1"/>
</dbReference>
<dbReference type="InterPro" id="IPR053207">
    <property type="entry name" value="Non-NMDA_GluR_Accessory"/>
</dbReference>
<dbReference type="InterPro" id="IPR000859">
    <property type="entry name" value="CUB_dom"/>
</dbReference>
<evidence type="ECO:0000256" key="2">
    <source>
        <dbReference type="PROSITE-ProRule" id="PRU00059"/>
    </source>
</evidence>
<dbReference type="InterPro" id="IPR035914">
    <property type="entry name" value="Sperma_CUB_dom_sf"/>
</dbReference>
<evidence type="ECO:0000313" key="5">
    <source>
        <dbReference type="Proteomes" id="UP001458880"/>
    </source>
</evidence>
<dbReference type="PANTHER" id="PTHR47537:SF6">
    <property type="entry name" value="CUB DOMAIN-CONTAINING PROTEIN"/>
    <property type="match status" value="1"/>
</dbReference>
<proteinExistence type="predicted"/>
<keyword evidence="5" id="KW-1185">Reference proteome</keyword>
<feature type="domain" description="CUB" evidence="3">
    <location>
        <begin position="79"/>
        <end position="198"/>
    </location>
</feature>
<dbReference type="EMBL" id="JASPKY010000060">
    <property type="protein sequence ID" value="KAK9744250.1"/>
    <property type="molecule type" value="Genomic_DNA"/>
</dbReference>
<dbReference type="PROSITE" id="PS01180">
    <property type="entry name" value="CUB"/>
    <property type="match status" value="2"/>
</dbReference>
<name>A0AAW1MEQ5_POPJA</name>
<dbReference type="SMART" id="SM00042">
    <property type="entry name" value="CUB"/>
    <property type="match status" value="1"/>
</dbReference>
<dbReference type="GO" id="GO:0005886">
    <property type="term" value="C:plasma membrane"/>
    <property type="evidence" value="ECO:0007669"/>
    <property type="project" value="TreeGrafter"/>
</dbReference>
<dbReference type="Gene3D" id="2.60.120.290">
    <property type="entry name" value="Spermadhesin, CUB domain"/>
    <property type="match status" value="2"/>
</dbReference>
<dbReference type="CDD" id="cd00041">
    <property type="entry name" value="CUB"/>
    <property type="match status" value="1"/>
</dbReference>
<comment type="caution">
    <text evidence="4">The sequence shown here is derived from an EMBL/GenBank/DDBJ whole genome shotgun (WGS) entry which is preliminary data.</text>
</comment>
<feature type="domain" description="CUB" evidence="3">
    <location>
        <begin position="220"/>
        <end position="281"/>
    </location>
</feature>